<feature type="transmembrane region" description="Helical" evidence="5">
    <location>
        <begin position="86"/>
        <end position="106"/>
    </location>
</feature>
<feature type="transmembrane region" description="Helical" evidence="5">
    <location>
        <begin position="375"/>
        <end position="396"/>
    </location>
</feature>
<evidence type="ECO:0000313" key="8">
    <source>
        <dbReference type="Proteomes" id="UP000273154"/>
    </source>
</evidence>
<dbReference type="PANTHER" id="PTHR23528:SF1">
    <property type="entry name" value="MAJOR FACILITATOR SUPERFAMILY (MFS) PROFILE DOMAIN-CONTAINING PROTEIN"/>
    <property type="match status" value="1"/>
</dbReference>
<keyword evidence="4 5" id="KW-0472">Membrane</keyword>
<reference evidence="8" key="1">
    <citation type="submission" date="2018-11" db="EMBL/GenBank/DDBJ databases">
        <title>Comparative genomics of Parolsenella catena and Libanicoccus massiliensis: Reclassification of Libanicoccus massiliensis as Parolsenella massiliensis comb. nov.</title>
        <authorList>
            <person name="Sakamoto M."/>
            <person name="Ikeyama N."/>
            <person name="Murakami T."/>
            <person name="Mori H."/>
            <person name="Yuki M."/>
            <person name="Ohkuma M."/>
        </authorList>
    </citation>
    <scope>NUCLEOTIDE SEQUENCE [LARGE SCALE GENOMIC DNA]</scope>
    <source>
        <strain evidence="8">JCM 31932</strain>
    </source>
</reference>
<feature type="transmembrane region" description="Helical" evidence="5">
    <location>
        <begin position="181"/>
        <end position="202"/>
    </location>
</feature>
<dbReference type="GO" id="GO:0005886">
    <property type="term" value="C:plasma membrane"/>
    <property type="evidence" value="ECO:0007669"/>
    <property type="project" value="UniProtKB-SubCell"/>
</dbReference>
<dbReference type="InterPro" id="IPR020846">
    <property type="entry name" value="MFS_dom"/>
</dbReference>
<dbReference type="GO" id="GO:0022857">
    <property type="term" value="F:transmembrane transporter activity"/>
    <property type="evidence" value="ECO:0007669"/>
    <property type="project" value="InterPro"/>
</dbReference>
<dbReference type="Proteomes" id="UP000273154">
    <property type="component" value="Chromosome"/>
</dbReference>
<sequence>MAKPDLKRAAKLDSRAVALASLPFMGMISFWQVYDGIVPKMLTNTFGLSNSLTGAIMAIDNVFGLFLLPLFGILSDRCTSRLGRRTPFILGGSAVAVLSVPLIAIANNMGSLPVLICAIILTLLAICAYRTMTVAVVADITPRPLRTKADSIEKIVGYAGTGLMLVAISVMVPNVERPDYLPLFVLQALFILVAAVAYAAFVREPALVAKMREKSLAMGIDEEQIDLDDSPEAGGKERVADAGMRRSIACLLAATFFYYMSYNAMTTNISRYADLFFGMAGGSYAVINIVTIVGALASYVPLANLSLKIGRKKVALGTAVIMAACPALIWLAPGFTPALYLVFLLMGVALGGVDLCVYTMILECCSSRSVGRYSGYYYTVSMAAQVVTPILSGLVMDVAPTMLFAYIAAMGVLMLASVAAAKHGDAILIDEVARREAE</sequence>
<feature type="transmembrane region" description="Helical" evidence="5">
    <location>
        <begin position="112"/>
        <end position="135"/>
    </location>
</feature>
<evidence type="ECO:0000256" key="3">
    <source>
        <dbReference type="ARBA" id="ARBA00022989"/>
    </source>
</evidence>
<dbReference type="EMBL" id="AP019367">
    <property type="protein sequence ID" value="BBH50087.1"/>
    <property type="molecule type" value="Genomic_DNA"/>
</dbReference>
<feature type="domain" description="Major facilitator superfamily (MFS) profile" evidence="6">
    <location>
        <begin position="15"/>
        <end position="423"/>
    </location>
</feature>
<dbReference type="RefSeq" id="WP_232619891.1">
    <property type="nucleotide sequence ID" value="NZ_AP019367.1"/>
</dbReference>
<feature type="transmembrane region" description="Helical" evidence="5">
    <location>
        <begin position="314"/>
        <end position="332"/>
    </location>
</feature>
<dbReference type="GeneID" id="88848803"/>
<evidence type="ECO:0000313" key="7">
    <source>
        <dbReference type="EMBL" id="BBH50087.1"/>
    </source>
</evidence>
<evidence type="ECO:0000256" key="4">
    <source>
        <dbReference type="ARBA" id="ARBA00023136"/>
    </source>
</evidence>
<feature type="transmembrane region" description="Helical" evidence="5">
    <location>
        <begin position="246"/>
        <end position="262"/>
    </location>
</feature>
<evidence type="ECO:0000256" key="5">
    <source>
        <dbReference type="SAM" id="Phobius"/>
    </source>
</evidence>
<dbReference type="PANTHER" id="PTHR23528">
    <property type="match status" value="1"/>
</dbReference>
<feature type="transmembrane region" description="Helical" evidence="5">
    <location>
        <begin position="54"/>
        <end position="74"/>
    </location>
</feature>
<protein>
    <submittedName>
        <fullName evidence="7">Major facilitator superfamily transporter</fullName>
    </submittedName>
</protein>
<dbReference type="AlphaFoldDB" id="A0A3G9JX73"/>
<proteinExistence type="predicted"/>
<dbReference type="SUPFAM" id="SSF103473">
    <property type="entry name" value="MFS general substrate transporter"/>
    <property type="match status" value="1"/>
</dbReference>
<comment type="subcellular location">
    <subcellularLocation>
        <location evidence="1">Cell membrane</location>
        <topology evidence="1">Multi-pass membrane protein</topology>
    </subcellularLocation>
</comment>
<accession>A0A3G9JX73</accession>
<dbReference type="KEGG" id="pcat:Pcatena_06740"/>
<dbReference type="Gene3D" id="1.20.1250.20">
    <property type="entry name" value="MFS general substrate transporter like domains"/>
    <property type="match status" value="2"/>
</dbReference>
<keyword evidence="2 5" id="KW-0812">Transmembrane</keyword>
<feature type="transmembrane region" description="Helical" evidence="5">
    <location>
        <begin position="12"/>
        <end position="34"/>
    </location>
</feature>
<keyword evidence="8" id="KW-1185">Reference proteome</keyword>
<evidence type="ECO:0000256" key="1">
    <source>
        <dbReference type="ARBA" id="ARBA00004651"/>
    </source>
</evidence>
<dbReference type="Pfam" id="PF13347">
    <property type="entry name" value="MFS_2"/>
    <property type="match status" value="1"/>
</dbReference>
<feature type="transmembrane region" description="Helical" evidence="5">
    <location>
        <begin position="282"/>
        <end position="302"/>
    </location>
</feature>
<feature type="transmembrane region" description="Helical" evidence="5">
    <location>
        <begin position="402"/>
        <end position="421"/>
    </location>
</feature>
<name>A0A3G9JX73_9ACTN</name>
<feature type="transmembrane region" description="Helical" evidence="5">
    <location>
        <begin position="338"/>
        <end position="363"/>
    </location>
</feature>
<dbReference type="InterPro" id="IPR036259">
    <property type="entry name" value="MFS_trans_sf"/>
</dbReference>
<evidence type="ECO:0000256" key="2">
    <source>
        <dbReference type="ARBA" id="ARBA00022692"/>
    </source>
</evidence>
<feature type="transmembrane region" description="Helical" evidence="5">
    <location>
        <begin position="155"/>
        <end position="175"/>
    </location>
</feature>
<dbReference type="PROSITE" id="PS50850">
    <property type="entry name" value="MFS"/>
    <property type="match status" value="1"/>
</dbReference>
<keyword evidence="3 5" id="KW-1133">Transmembrane helix</keyword>
<gene>
    <name evidence="7" type="primary">yuxJ</name>
    <name evidence="7" type="ORF">Pcatena_06740</name>
</gene>
<evidence type="ECO:0000259" key="6">
    <source>
        <dbReference type="PROSITE" id="PS50850"/>
    </source>
</evidence>
<organism evidence="7 8">
    <name type="scientific">Parolsenella catena</name>
    <dbReference type="NCBI Taxonomy" id="2003188"/>
    <lineage>
        <taxon>Bacteria</taxon>
        <taxon>Bacillati</taxon>
        <taxon>Actinomycetota</taxon>
        <taxon>Coriobacteriia</taxon>
        <taxon>Coriobacteriales</taxon>
        <taxon>Atopobiaceae</taxon>
        <taxon>Parolsenella</taxon>
    </lineage>
</organism>